<sequence length="129" mass="13837">MWREESRARSRDGDLLRQSLPLSPGPGASSPPPPAADPPDLLPVTGCSPRPLGASRARLTRREDSSRSGARVHTMITAHSGMLMQLSINTEPADRRTATGTGTSTHLQSASEFFCFLLTSSRGELRNPA</sequence>
<gene>
    <name evidence="2" type="ORF">EYF80_062054</name>
</gene>
<comment type="caution">
    <text evidence="2">The sequence shown here is derived from an EMBL/GenBank/DDBJ whole genome shotgun (WGS) entry which is preliminary data.</text>
</comment>
<reference evidence="2 3" key="1">
    <citation type="submission" date="2019-03" db="EMBL/GenBank/DDBJ databases">
        <title>First draft genome of Liparis tanakae, snailfish: a comprehensive survey of snailfish specific genes.</title>
        <authorList>
            <person name="Kim W."/>
            <person name="Song I."/>
            <person name="Jeong J.-H."/>
            <person name="Kim D."/>
            <person name="Kim S."/>
            <person name="Ryu S."/>
            <person name="Song J.Y."/>
            <person name="Lee S.K."/>
        </authorList>
    </citation>
    <scope>NUCLEOTIDE SEQUENCE [LARGE SCALE GENOMIC DNA]</scope>
    <source>
        <tissue evidence="2">Muscle</tissue>
    </source>
</reference>
<evidence type="ECO:0000313" key="2">
    <source>
        <dbReference type="EMBL" id="TNN27799.1"/>
    </source>
</evidence>
<feature type="compositionally biased region" description="Basic and acidic residues" evidence="1">
    <location>
        <begin position="1"/>
        <end position="15"/>
    </location>
</feature>
<dbReference type="AlphaFoldDB" id="A0A4Z2EFX6"/>
<organism evidence="2 3">
    <name type="scientific">Liparis tanakae</name>
    <name type="common">Tanaka's snailfish</name>
    <dbReference type="NCBI Taxonomy" id="230148"/>
    <lineage>
        <taxon>Eukaryota</taxon>
        <taxon>Metazoa</taxon>
        <taxon>Chordata</taxon>
        <taxon>Craniata</taxon>
        <taxon>Vertebrata</taxon>
        <taxon>Euteleostomi</taxon>
        <taxon>Actinopterygii</taxon>
        <taxon>Neopterygii</taxon>
        <taxon>Teleostei</taxon>
        <taxon>Neoteleostei</taxon>
        <taxon>Acanthomorphata</taxon>
        <taxon>Eupercaria</taxon>
        <taxon>Perciformes</taxon>
        <taxon>Cottioidei</taxon>
        <taxon>Cottales</taxon>
        <taxon>Liparidae</taxon>
        <taxon>Liparis</taxon>
    </lineage>
</organism>
<feature type="compositionally biased region" description="Low complexity" evidence="1">
    <location>
        <begin position="19"/>
        <end position="28"/>
    </location>
</feature>
<evidence type="ECO:0000313" key="3">
    <source>
        <dbReference type="Proteomes" id="UP000314294"/>
    </source>
</evidence>
<evidence type="ECO:0000256" key="1">
    <source>
        <dbReference type="SAM" id="MobiDB-lite"/>
    </source>
</evidence>
<feature type="compositionally biased region" description="Pro residues" evidence="1">
    <location>
        <begin position="29"/>
        <end position="41"/>
    </location>
</feature>
<accession>A0A4Z2EFX6</accession>
<dbReference type="Proteomes" id="UP000314294">
    <property type="component" value="Unassembled WGS sequence"/>
</dbReference>
<feature type="region of interest" description="Disordered" evidence="1">
    <location>
        <begin position="1"/>
        <end position="78"/>
    </location>
</feature>
<name>A0A4Z2EFX6_9TELE</name>
<proteinExistence type="predicted"/>
<keyword evidence="3" id="KW-1185">Reference proteome</keyword>
<dbReference type="EMBL" id="SRLO01007713">
    <property type="protein sequence ID" value="TNN27799.1"/>
    <property type="molecule type" value="Genomic_DNA"/>
</dbReference>
<protein>
    <submittedName>
        <fullName evidence="2">Uncharacterized protein</fullName>
    </submittedName>
</protein>